<dbReference type="PROSITE" id="PS50292">
    <property type="entry name" value="PEROXIDASE_3"/>
    <property type="match status" value="1"/>
</dbReference>
<sequence>MIIKNNRFKLLSYFLFIFTLISTSLCQEYRSITGEGNNKNQPSAGIPNTPFTRNVPPTSFFADANDNLIHTPGEYTFVPNTLFTCAANLPDGVFPLPRCISNKVMSKQSKDNDMFDISKLEKYKSKRRISHMLTYWGLFVKMDVSSGYDIGVTYPKGIYIPQDDQLYLSSYRNGPKPSNFSFFTVSL</sequence>
<evidence type="ECO:0000313" key="3">
    <source>
        <dbReference type="Proteomes" id="UP000265703"/>
    </source>
</evidence>
<comment type="caution">
    <text evidence="2">The sequence shown here is derived from an EMBL/GenBank/DDBJ whole genome shotgun (WGS) entry which is preliminary data.</text>
</comment>
<dbReference type="GO" id="GO:0004601">
    <property type="term" value="F:peroxidase activity"/>
    <property type="evidence" value="ECO:0007669"/>
    <property type="project" value="InterPro"/>
</dbReference>
<keyword evidence="3" id="KW-1185">Reference proteome</keyword>
<name>A0A397T894_9GLOM</name>
<dbReference type="OrthoDB" id="2444057at2759"/>
<dbReference type="InterPro" id="IPR010255">
    <property type="entry name" value="Haem_peroxidase_sf"/>
</dbReference>
<dbReference type="GO" id="GO:0006979">
    <property type="term" value="P:response to oxidative stress"/>
    <property type="evidence" value="ECO:0007669"/>
    <property type="project" value="InterPro"/>
</dbReference>
<accession>A0A397T894</accession>
<evidence type="ECO:0000256" key="1">
    <source>
        <dbReference type="SAM" id="SignalP"/>
    </source>
</evidence>
<dbReference type="GO" id="GO:0020037">
    <property type="term" value="F:heme binding"/>
    <property type="evidence" value="ECO:0007669"/>
    <property type="project" value="InterPro"/>
</dbReference>
<dbReference type="Pfam" id="PF03098">
    <property type="entry name" value="An_peroxidase"/>
    <property type="match status" value="1"/>
</dbReference>
<reference evidence="2 3" key="1">
    <citation type="submission" date="2018-06" db="EMBL/GenBank/DDBJ databases">
        <title>Comparative genomics reveals the genomic features of Rhizophagus irregularis, R. cerebriforme, R. diaphanum and Gigaspora rosea, and their symbiotic lifestyle signature.</title>
        <authorList>
            <person name="Morin E."/>
            <person name="San Clemente H."/>
            <person name="Chen E.C.H."/>
            <person name="De La Providencia I."/>
            <person name="Hainaut M."/>
            <person name="Kuo A."/>
            <person name="Kohler A."/>
            <person name="Murat C."/>
            <person name="Tang N."/>
            <person name="Roy S."/>
            <person name="Loubradou J."/>
            <person name="Henrissat B."/>
            <person name="Grigoriev I.V."/>
            <person name="Corradi N."/>
            <person name="Roux C."/>
            <person name="Martin F.M."/>
        </authorList>
    </citation>
    <scope>NUCLEOTIDE SEQUENCE [LARGE SCALE GENOMIC DNA]</scope>
    <source>
        <strain evidence="2 3">DAOM 227022</strain>
    </source>
</reference>
<dbReference type="Proteomes" id="UP000265703">
    <property type="component" value="Unassembled WGS sequence"/>
</dbReference>
<feature type="signal peptide" evidence="1">
    <location>
        <begin position="1"/>
        <end position="26"/>
    </location>
</feature>
<keyword evidence="1" id="KW-0732">Signal</keyword>
<dbReference type="AlphaFoldDB" id="A0A397T894"/>
<gene>
    <name evidence="2" type="ORF">C1645_123186</name>
</gene>
<dbReference type="InterPro" id="IPR037120">
    <property type="entry name" value="Haem_peroxidase_sf_animal"/>
</dbReference>
<proteinExistence type="predicted"/>
<feature type="chain" id="PRO_5017421098" evidence="1">
    <location>
        <begin position="27"/>
        <end position="187"/>
    </location>
</feature>
<organism evidence="2 3">
    <name type="scientific">Glomus cerebriforme</name>
    <dbReference type="NCBI Taxonomy" id="658196"/>
    <lineage>
        <taxon>Eukaryota</taxon>
        <taxon>Fungi</taxon>
        <taxon>Fungi incertae sedis</taxon>
        <taxon>Mucoromycota</taxon>
        <taxon>Glomeromycotina</taxon>
        <taxon>Glomeromycetes</taxon>
        <taxon>Glomerales</taxon>
        <taxon>Glomeraceae</taxon>
        <taxon>Glomus</taxon>
    </lineage>
</organism>
<dbReference type="SUPFAM" id="SSF48113">
    <property type="entry name" value="Heme-dependent peroxidases"/>
    <property type="match status" value="1"/>
</dbReference>
<dbReference type="Gene3D" id="1.10.640.10">
    <property type="entry name" value="Haem peroxidase domain superfamily, animal type"/>
    <property type="match status" value="1"/>
</dbReference>
<evidence type="ECO:0000313" key="2">
    <source>
        <dbReference type="EMBL" id="RIA91281.1"/>
    </source>
</evidence>
<dbReference type="InterPro" id="IPR019791">
    <property type="entry name" value="Haem_peroxidase_animal"/>
</dbReference>
<dbReference type="EMBL" id="QKYT01000157">
    <property type="protein sequence ID" value="RIA91281.1"/>
    <property type="molecule type" value="Genomic_DNA"/>
</dbReference>
<protein>
    <submittedName>
        <fullName evidence="2">Uncharacterized protein</fullName>
    </submittedName>
</protein>